<protein>
    <recommendedName>
        <fullName evidence="1">Mab-21-like HhH/H2TH-like domain-containing protein</fullName>
    </recommendedName>
</protein>
<dbReference type="InterPro" id="IPR024810">
    <property type="entry name" value="MAB21L/cGLR"/>
</dbReference>
<dbReference type="EMBL" id="JAIWYP010000011">
    <property type="protein sequence ID" value="KAH3737165.1"/>
    <property type="molecule type" value="Genomic_DNA"/>
</dbReference>
<accession>A0A9D4D3B4</accession>
<gene>
    <name evidence="2" type="ORF">DPMN_043744</name>
</gene>
<dbReference type="OrthoDB" id="6112914at2759"/>
<keyword evidence="3" id="KW-1185">Reference proteome</keyword>
<reference evidence="2" key="1">
    <citation type="journal article" date="2019" name="bioRxiv">
        <title>The Genome of the Zebra Mussel, Dreissena polymorpha: A Resource for Invasive Species Research.</title>
        <authorList>
            <person name="McCartney M.A."/>
            <person name="Auch B."/>
            <person name="Kono T."/>
            <person name="Mallez S."/>
            <person name="Zhang Y."/>
            <person name="Obille A."/>
            <person name="Becker A."/>
            <person name="Abrahante J.E."/>
            <person name="Garbe J."/>
            <person name="Badalamenti J.P."/>
            <person name="Herman A."/>
            <person name="Mangelson H."/>
            <person name="Liachko I."/>
            <person name="Sullivan S."/>
            <person name="Sone E.D."/>
            <person name="Koren S."/>
            <person name="Silverstein K.A.T."/>
            <person name="Beckman K.B."/>
            <person name="Gohl D.M."/>
        </authorList>
    </citation>
    <scope>NUCLEOTIDE SEQUENCE</scope>
    <source>
        <strain evidence="2">Duluth1</strain>
        <tissue evidence="2">Whole animal</tissue>
    </source>
</reference>
<organism evidence="2 3">
    <name type="scientific">Dreissena polymorpha</name>
    <name type="common">Zebra mussel</name>
    <name type="synonym">Mytilus polymorpha</name>
    <dbReference type="NCBI Taxonomy" id="45954"/>
    <lineage>
        <taxon>Eukaryota</taxon>
        <taxon>Metazoa</taxon>
        <taxon>Spiralia</taxon>
        <taxon>Lophotrochozoa</taxon>
        <taxon>Mollusca</taxon>
        <taxon>Bivalvia</taxon>
        <taxon>Autobranchia</taxon>
        <taxon>Heteroconchia</taxon>
        <taxon>Euheterodonta</taxon>
        <taxon>Imparidentia</taxon>
        <taxon>Neoheterodontei</taxon>
        <taxon>Myida</taxon>
        <taxon>Dreissenoidea</taxon>
        <taxon>Dreissenidae</taxon>
        <taxon>Dreissena</taxon>
    </lineage>
</organism>
<dbReference type="Gene3D" id="1.10.1410.40">
    <property type="match status" value="1"/>
</dbReference>
<sequence length="473" mass="53768">MADGGGFTEHGSVHSRQALFQYEHFSAETCTLMNCLGYGPQIRGARINAYKAYGRYLTAITRSQPTFITTGSKAEGLTGYLNGDTFITTGSKAEGITCPLESDIDLIRVTDTVICLEDGVDSSTIPAEINILRSCRRMSYHGHCILLLERYGTKIPIHMDDALCDDGYGRTLLSSDLYVNELLKRKPYEGEVQHERAGPSTPATIAGKWHRDLVLALHFYCPSILTRWATRPRNWPEPNIVQEVLSLGAFVTPVGYKGSAYEHVEWRMCFNSGENVLANNLNDTQVKLYILLKMVKKDVLKPSKKEVTSFTVKNIVLWIAENNPQSLFHDRSLLHWLHKGLDALRVAIIKLELPYYMIPERNLLAGCDLDYKQQRTWIATINDMIDEGPRVILRLPKIRQALIAHPEPLRRFSSWKIELEMLELICQNRIEKAVLFQAARARQKAILREVRQRMISEGGLVNDLDTMFDRILM</sequence>
<dbReference type="PANTHER" id="PTHR10656:SF69">
    <property type="entry name" value="MAB-21-LIKE HHH_H2TH-LIKE DOMAIN-CONTAINING PROTEIN"/>
    <property type="match status" value="1"/>
</dbReference>
<name>A0A9D4D3B4_DREPO</name>
<proteinExistence type="predicted"/>
<comment type="caution">
    <text evidence="2">The sequence shown here is derived from an EMBL/GenBank/DDBJ whole genome shotgun (WGS) entry which is preliminary data.</text>
</comment>
<evidence type="ECO:0000259" key="1">
    <source>
        <dbReference type="Pfam" id="PF20266"/>
    </source>
</evidence>
<dbReference type="SMART" id="SM01265">
    <property type="entry name" value="Mab-21"/>
    <property type="match status" value="1"/>
</dbReference>
<dbReference type="Proteomes" id="UP000828390">
    <property type="component" value="Unassembled WGS sequence"/>
</dbReference>
<reference evidence="2" key="2">
    <citation type="submission" date="2020-11" db="EMBL/GenBank/DDBJ databases">
        <authorList>
            <person name="McCartney M.A."/>
            <person name="Auch B."/>
            <person name="Kono T."/>
            <person name="Mallez S."/>
            <person name="Becker A."/>
            <person name="Gohl D.M."/>
            <person name="Silverstein K.A.T."/>
            <person name="Koren S."/>
            <person name="Bechman K.B."/>
            <person name="Herman A."/>
            <person name="Abrahante J.E."/>
            <person name="Garbe J."/>
        </authorList>
    </citation>
    <scope>NUCLEOTIDE SEQUENCE</scope>
    <source>
        <strain evidence="2">Duluth1</strain>
        <tissue evidence="2">Whole animal</tissue>
    </source>
</reference>
<evidence type="ECO:0000313" key="2">
    <source>
        <dbReference type="EMBL" id="KAH3737165.1"/>
    </source>
</evidence>
<dbReference type="Pfam" id="PF20266">
    <property type="entry name" value="Mab-21_C"/>
    <property type="match status" value="1"/>
</dbReference>
<dbReference type="AlphaFoldDB" id="A0A9D4D3B4"/>
<dbReference type="PANTHER" id="PTHR10656">
    <property type="entry name" value="CELL FATE DETERMINING PROTEIN MAB21-RELATED"/>
    <property type="match status" value="1"/>
</dbReference>
<evidence type="ECO:0000313" key="3">
    <source>
        <dbReference type="Proteomes" id="UP000828390"/>
    </source>
</evidence>
<dbReference type="InterPro" id="IPR046906">
    <property type="entry name" value="Mab-21_HhH/H2TH-like"/>
</dbReference>
<feature type="domain" description="Mab-21-like HhH/H2TH-like" evidence="1">
    <location>
        <begin position="291"/>
        <end position="369"/>
    </location>
</feature>